<dbReference type="InterPro" id="IPR006047">
    <property type="entry name" value="GH13_cat_dom"/>
</dbReference>
<dbReference type="Gene3D" id="3.20.20.80">
    <property type="entry name" value="Glycosidases"/>
    <property type="match status" value="1"/>
</dbReference>
<dbReference type="CDD" id="cd11341">
    <property type="entry name" value="AmyAc_Pullulanase_LD-like"/>
    <property type="match status" value="1"/>
</dbReference>
<organism evidence="3 4">
    <name type="scientific">Finegoldia magna</name>
    <name type="common">Peptostreptococcus magnus</name>
    <dbReference type="NCBI Taxonomy" id="1260"/>
    <lineage>
        <taxon>Bacteria</taxon>
        <taxon>Bacillati</taxon>
        <taxon>Bacillota</taxon>
        <taxon>Tissierellia</taxon>
        <taxon>Tissierellales</taxon>
        <taxon>Peptoniphilaceae</taxon>
        <taxon>Finegoldia</taxon>
    </lineage>
</organism>
<dbReference type="EMBL" id="NDYC01000026">
    <property type="protein sequence ID" value="OXZ27087.1"/>
    <property type="molecule type" value="Genomic_DNA"/>
</dbReference>
<dbReference type="CDD" id="cd02860">
    <property type="entry name" value="E_set_Pullulanase"/>
    <property type="match status" value="1"/>
</dbReference>
<dbReference type="SUPFAM" id="SSF81296">
    <property type="entry name" value="E set domains"/>
    <property type="match status" value="1"/>
</dbReference>
<dbReference type="InterPro" id="IPR014756">
    <property type="entry name" value="Ig_E-set"/>
</dbReference>
<name>A0A233V3W9_FINMA</name>
<dbReference type="InterPro" id="IPR011840">
    <property type="entry name" value="PulA_typeI"/>
</dbReference>
<evidence type="ECO:0000256" key="1">
    <source>
        <dbReference type="ARBA" id="ARBA00008061"/>
    </source>
</evidence>
<dbReference type="AlphaFoldDB" id="A0A233V3W9"/>
<proteinExistence type="inferred from homology"/>
<dbReference type="GO" id="GO:0005975">
    <property type="term" value="P:carbohydrate metabolic process"/>
    <property type="evidence" value="ECO:0007669"/>
    <property type="project" value="InterPro"/>
</dbReference>
<dbReference type="RefSeq" id="WP_094205913.1">
    <property type="nucleotide sequence ID" value="NZ_NDYC01000026.1"/>
</dbReference>
<dbReference type="InterPro" id="IPR004193">
    <property type="entry name" value="Glyco_hydro_13_N"/>
</dbReference>
<dbReference type="InterPro" id="IPR013783">
    <property type="entry name" value="Ig-like_fold"/>
</dbReference>
<gene>
    <name evidence="3" type="ORF">B9N49_05785</name>
</gene>
<dbReference type="GO" id="GO:0004553">
    <property type="term" value="F:hydrolase activity, hydrolyzing O-glycosyl compounds"/>
    <property type="evidence" value="ECO:0007669"/>
    <property type="project" value="InterPro"/>
</dbReference>
<comment type="similarity">
    <text evidence="1">Belongs to the glycosyl hydrolase 13 family.</text>
</comment>
<dbReference type="SUPFAM" id="SSF51445">
    <property type="entry name" value="(Trans)glycosidases"/>
    <property type="match status" value="1"/>
</dbReference>
<evidence type="ECO:0000313" key="3">
    <source>
        <dbReference type="EMBL" id="OXZ27087.1"/>
    </source>
</evidence>
<dbReference type="InterPro" id="IPR017853">
    <property type="entry name" value="GH"/>
</dbReference>
<evidence type="ECO:0000259" key="2">
    <source>
        <dbReference type="SMART" id="SM00642"/>
    </source>
</evidence>
<dbReference type="PANTHER" id="PTHR43002">
    <property type="entry name" value="GLYCOGEN DEBRANCHING ENZYME"/>
    <property type="match status" value="1"/>
</dbReference>
<reference evidence="4" key="1">
    <citation type="submission" date="2017-04" db="EMBL/GenBank/DDBJ databases">
        <title>Finegoldia magna isolated from orthopedic joint implant-associated infections.</title>
        <authorList>
            <person name="Bjorklund S."/>
            <person name="Bruggemann H."/>
            <person name="Jensen A."/>
            <person name="Hellmark B."/>
            <person name="Soderquist B."/>
        </authorList>
    </citation>
    <scope>NUCLEOTIDE SEQUENCE [LARGE SCALE GENOMIC DNA]</scope>
    <source>
        <strain evidence="4">CCUG 54800</strain>
    </source>
</reference>
<dbReference type="Gene3D" id="2.60.40.10">
    <property type="entry name" value="Immunoglobulins"/>
    <property type="match status" value="1"/>
</dbReference>
<protein>
    <submittedName>
        <fullName evidence="3">Type I pullulanase</fullName>
    </submittedName>
</protein>
<feature type="domain" description="Glycosyl hydrolase family 13 catalytic" evidence="2">
    <location>
        <begin position="95"/>
        <end position="505"/>
    </location>
</feature>
<dbReference type="Proteomes" id="UP000215413">
    <property type="component" value="Unassembled WGS sequence"/>
</dbReference>
<sequence length="602" mass="70348">MYELGFNYNKEYTVFKIYAPQITNVKLLLYENFDDVRYKSIDMKKSDGYFEVKVEGDLDGIYYKYQLDDEFEIVDPFCKASSINSLKSCVVDLNSTNPEGFADEQYKIANRNEAIIYELSIKDYSSDISSKVDENFRGKFLGLVEENDVSGINHLKDLGITHVHLMPVFDFVGVDERNSEKFSEDNYNWGYNPENYNCIEGSFATEPDNPKNRIIEFKKMIKTLHENNIGVIMDVVYNHTFRNKDHPFNLIYPQFYRRDNNGDFTNGSGVGNEINTEDEFVRKFIIDSLLYFQKEFHIDGFRFDLMALIDSETTDKIVSELRRNDKNVIIYGEPWVADESPLSKNKRTTFGSQKGKDYALFNPFFRNAIKGDNDNNSTGFVQKNVDKFSLEVGICGSVYYDEDRRGFCKNSNETINYFNSHDNLILQDKLLKTNADIVTSTKLCFDLIMLSQGIPFFHCGNEFLRSKLMFKDTYNLPLDINAVNWKLKYDNNEIYQYVKSLIEFRKRHSEFNLKDENEIRNKIKFYDLNDFCICFSIKNDKGFLLVFINSGEQFEFDLSNYFKYFVNCTKIFDEKIIETEVSGNVILIGERKSGVYSISMEK</sequence>
<accession>A0A233V3W9</accession>
<dbReference type="Pfam" id="PF00128">
    <property type="entry name" value="Alpha-amylase"/>
    <property type="match status" value="1"/>
</dbReference>
<dbReference type="NCBIfam" id="TIGR02104">
    <property type="entry name" value="pulA_typeI"/>
    <property type="match status" value="1"/>
</dbReference>
<evidence type="ECO:0000313" key="4">
    <source>
        <dbReference type="Proteomes" id="UP000215413"/>
    </source>
</evidence>
<dbReference type="SMART" id="SM00642">
    <property type="entry name" value="Aamy"/>
    <property type="match status" value="1"/>
</dbReference>
<comment type="caution">
    <text evidence="3">The sequence shown here is derived from an EMBL/GenBank/DDBJ whole genome shotgun (WGS) entry which is preliminary data.</text>
</comment>
<dbReference type="Pfam" id="PF02922">
    <property type="entry name" value="CBM_48"/>
    <property type="match status" value="1"/>
</dbReference>